<dbReference type="EMBL" id="CAJNNV010001799">
    <property type="protein sequence ID" value="CAE8585867.1"/>
    <property type="molecule type" value="Genomic_DNA"/>
</dbReference>
<dbReference type="GO" id="GO:0008270">
    <property type="term" value="F:zinc ion binding"/>
    <property type="evidence" value="ECO:0007669"/>
    <property type="project" value="UniProtKB-KW"/>
</dbReference>
<evidence type="ECO:0000256" key="1">
    <source>
        <dbReference type="ARBA" id="ARBA00022723"/>
    </source>
</evidence>
<keyword evidence="5" id="KW-0732">Signal</keyword>
<dbReference type="Proteomes" id="UP000654075">
    <property type="component" value="Unassembled WGS sequence"/>
</dbReference>
<comment type="caution">
    <text evidence="8">The sequence shown here is derived from an EMBL/GenBank/DDBJ whole genome shotgun (WGS) entry which is preliminary data.</text>
</comment>
<feature type="signal peptide" evidence="5">
    <location>
        <begin position="1"/>
        <end position="25"/>
    </location>
</feature>
<feature type="non-terminal residue" evidence="8">
    <location>
        <position position="272"/>
    </location>
</feature>
<evidence type="ECO:0000256" key="2">
    <source>
        <dbReference type="ARBA" id="ARBA00022771"/>
    </source>
</evidence>
<dbReference type="PROSITE" id="PS50089">
    <property type="entry name" value="ZF_RING_2"/>
    <property type="match status" value="1"/>
</dbReference>
<dbReference type="OrthoDB" id="287481at2759"/>
<dbReference type="Gene3D" id="3.30.40.10">
    <property type="entry name" value="Zinc/RING finger domain, C3HC4 (zinc finger)"/>
    <property type="match status" value="2"/>
</dbReference>
<gene>
    <name evidence="8" type="ORF">PGLA1383_LOCUS4767</name>
</gene>
<evidence type="ECO:0000256" key="4">
    <source>
        <dbReference type="PROSITE-ProRule" id="PRU00207"/>
    </source>
</evidence>
<dbReference type="InterPro" id="IPR001293">
    <property type="entry name" value="Znf_TRAF"/>
</dbReference>
<evidence type="ECO:0000313" key="8">
    <source>
        <dbReference type="EMBL" id="CAE8585867.1"/>
    </source>
</evidence>
<dbReference type="InterPro" id="IPR001841">
    <property type="entry name" value="Znf_RING"/>
</dbReference>
<dbReference type="InterPro" id="IPR013083">
    <property type="entry name" value="Znf_RING/FYVE/PHD"/>
</dbReference>
<evidence type="ECO:0000256" key="5">
    <source>
        <dbReference type="SAM" id="SignalP"/>
    </source>
</evidence>
<keyword evidence="1 4" id="KW-0479">Metal-binding</keyword>
<evidence type="ECO:0000259" key="7">
    <source>
        <dbReference type="PROSITE" id="PS50145"/>
    </source>
</evidence>
<reference evidence="8" key="1">
    <citation type="submission" date="2021-02" db="EMBL/GenBank/DDBJ databases">
        <authorList>
            <person name="Dougan E. K."/>
            <person name="Rhodes N."/>
            <person name="Thang M."/>
            <person name="Chan C."/>
        </authorList>
    </citation>
    <scope>NUCLEOTIDE SEQUENCE</scope>
</reference>
<evidence type="ECO:0000313" key="9">
    <source>
        <dbReference type="Proteomes" id="UP000654075"/>
    </source>
</evidence>
<evidence type="ECO:0000256" key="3">
    <source>
        <dbReference type="ARBA" id="ARBA00022833"/>
    </source>
</evidence>
<sequence>MAALIVSCCIVALIFHSCLWWWSDARTLSKECNWNCGLSFPSGTSKKDKHKHRSEECPARPVRCEKCQTTDIKFKDLELHETEMCPAQLLECDQCHLQVERKKLELGAQGEHKLNECEQRIVRCQNGDECTWSGPWQTCNMHDEKCPFAYVECPECLERLHRWEMREHLCPLIDGADVCIVCTETWAERLQKGVPPALLIMESNGTCRRACGHLRMCLDCAWKIKTIILDKGQDTTCPVCRADYNMLRGLPEFLVVNVDKALEDVAAFHAEQ</sequence>
<dbReference type="PROSITE" id="PS50145">
    <property type="entry name" value="ZF_TRAF"/>
    <property type="match status" value="1"/>
</dbReference>
<keyword evidence="3 4" id="KW-0862">Zinc</keyword>
<name>A0A813DE62_POLGL</name>
<proteinExistence type="predicted"/>
<dbReference type="AlphaFoldDB" id="A0A813DE62"/>
<feature type="zinc finger region" description="TRAF-type" evidence="4">
    <location>
        <begin position="52"/>
        <end position="105"/>
    </location>
</feature>
<evidence type="ECO:0008006" key="10">
    <source>
        <dbReference type="Google" id="ProtNLM"/>
    </source>
</evidence>
<keyword evidence="2 4" id="KW-0863">Zinc-finger</keyword>
<organism evidence="8 9">
    <name type="scientific">Polarella glacialis</name>
    <name type="common">Dinoflagellate</name>
    <dbReference type="NCBI Taxonomy" id="89957"/>
    <lineage>
        <taxon>Eukaryota</taxon>
        <taxon>Sar</taxon>
        <taxon>Alveolata</taxon>
        <taxon>Dinophyceae</taxon>
        <taxon>Suessiales</taxon>
        <taxon>Suessiaceae</taxon>
        <taxon>Polarella</taxon>
    </lineage>
</organism>
<feature type="domain" description="TRAF-type" evidence="7">
    <location>
        <begin position="52"/>
        <end position="105"/>
    </location>
</feature>
<feature type="domain" description="RING-type" evidence="6">
    <location>
        <begin position="179"/>
        <end position="241"/>
    </location>
</feature>
<accession>A0A813DE62</accession>
<evidence type="ECO:0000259" key="6">
    <source>
        <dbReference type="PROSITE" id="PS50089"/>
    </source>
</evidence>
<feature type="chain" id="PRO_5032476032" description="RING-type domain-containing protein" evidence="5">
    <location>
        <begin position="26"/>
        <end position="272"/>
    </location>
</feature>
<protein>
    <recommendedName>
        <fullName evidence="10">RING-type domain-containing protein</fullName>
    </recommendedName>
</protein>
<keyword evidence="9" id="KW-1185">Reference proteome</keyword>